<dbReference type="InterPro" id="IPR024079">
    <property type="entry name" value="MetalloPept_cat_dom_sf"/>
</dbReference>
<dbReference type="RefSeq" id="WP_324182019.1">
    <property type="nucleotide sequence ID" value="NZ_BAABAW010000006.1"/>
</dbReference>
<keyword evidence="3" id="KW-0378">Hydrolase</keyword>
<organism evidence="3 4">
    <name type="scientific">Aquimarina gracilis</name>
    <dbReference type="NCBI Taxonomy" id="874422"/>
    <lineage>
        <taxon>Bacteria</taxon>
        <taxon>Pseudomonadati</taxon>
        <taxon>Bacteroidota</taxon>
        <taxon>Flavobacteriia</taxon>
        <taxon>Flavobacteriales</taxon>
        <taxon>Flavobacteriaceae</taxon>
        <taxon>Aquimarina</taxon>
    </lineage>
</organism>
<comment type="caution">
    <text evidence="3">The sequence shown here is derived from an EMBL/GenBank/DDBJ whole genome shotgun (WGS) entry which is preliminary data.</text>
</comment>
<sequence>MNLFKSFSIALLSSLLLFFTSCEVDQETLNETTREQQDIPKDIIQKLEKAGFHTHEGLSKVEDGYVVEYDIFLTEEEIYELANQNIENNSKHYRTNNLVSGTRTIRVYVDPALGSFVRSATDQALQRYNAQNLRLTFSRTTNASSNDIRIMAASNTALDGSFASAGFPKNGRPHNLIRMNTSFYGGSNRLGNTVTVIAHEIGHCIGFRHTDYANRAFSGCPGGGNEGQGEYGAIHIPGTPTTFAVANSWMLACIGREVNRPFIASDRTALQRLYARTPPPVSPVPFYRFYNSSRVNHYYSTSRSTPGGYRYEGVQCKIYNQQVPGTVPLYRFYNSSAVNHFYQQSRSTPAGYRYEGVAGYVFRSGGNGRIPLYRYYNSSAVNHFYTTNRSEGNNAAGYTYEGVAGYVLR</sequence>
<feature type="chain" id="PRO_5046984338" evidence="1">
    <location>
        <begin position="24"/>
        <end position="409"/>
    </location>
</feature>
<dbReference type="GO" id="GO:0008237">
    <property type="term" value="F:metallopeptidase activity"/>
    <property type="evidence" value="ECO:0007669"/>
    <property type="project" value="UniProtKB-KW"/>
</dbReference>
<dbReference type="InterPro" id="IPR043708">
    <property type="entry name" value="DUF5648"/>
</dbReference>
<dbReference type="InterPro" id="IPR024653">
    <property type="entry name" value="Peptidase_M10/M27/M57"/>
</dbReference>
<dbReference type="Pfam" id="PF12388">
    <property type="entry name" value="Peptidase_M57"/>
    <property type="match status" value="1"/>
</dbReference>
<keyword evidence="3" id="KW-0645">Protease</keyword>
<keyword evidence="1" id="KW-0732">Signal</keyword>
<evidence type="ECO:0000256" key="1">
    <source>
        <dbReference type="SAM" id="SignalP"/>
    </source>
</evidence>
<dbReference type="Gene3D" id="3.40.390.10">
    <property type="entry name" value="Collagenase (Catalytic Domain)"/>
    <property type="match status" value="1"/>
</dbReference>
<name>A0ABU6A1F6_9FLAO</name>
<gene>
    <name evidence="3" type="ORF">U6A24_21145</name>
</gene>
<feature type="signal peptide" evidence="1">
    <location>
        <begin position="1"/>
        <end position="23"/>
    </location>
</feature>
<dbReference type="EMBL" id="JAYKLX010000011">
    <property type="protein sequence ID" value="MEB3347995.1"/>
    <property type="molecule type" value="Genomic_DNA"/>
</dbReference>
<proteinExistence type="predicted"/>
<protein>
    <submittedName>
        <fullName evidence="3">M57 family metalloprotease</fullName>
    </submittedName>
</protein>
<evidence type="ECO:0000259" key="2">
    <source>
        <dbReference type="Pfam" id="PF18885"/>
    </source>
</evidence>
<dbReference type="Proteomes" id="UP001327027">
    <property type="component" value="Unassembled WGS sequence"/>
</dbReference>
<dbReference type="Pfam" id="PF18885">
    <property type="entry name" value="DUF5648"/>
    <property type="match status" value="1"/>
</dbReference>
<evidence type="ECO:0000313" key="4">
    <source>
        <dbReference type="Proteomes" id="UP001327027"/>
    </source>
</evidence>
<keyword evidence="4" id="KW-1185">Reference proteome</keyword>
<accession>A0ABU6A1F6</accession>
<feature type="domain" description="DUF5648" evidence="2">
    <location>
        <begin position="285"/>
        <end position="408"/>
    </location>
</feature>
<dbReference type="SUPFAM" id="SSF55486">
    <property type="entry name" value="Metalloproteases ('zincins'), catalytic domain"/>
    <property type="match status" value="1"/>
</dbReference>
<dbReference type="PROSITE" id="PS51257">
    <property type="entry name" value="PROKAR_LIPOPROTEIN"/>
    <property type="match status" value="1"/>
</dbReference>
<evidence type="ECO:0000313" key="3">
    <source>
        <dbReference type="EMBL" id="MEB3347995.1"/>
    </source>
</evidence>
<keyword evidence="3" id="KW-0482">Metalloprotease</keyword>
<reference evidence="3 4" key="1">
    <citation type="journal article" date="2013" name="Int. J. Syst. Evol. Microbiol.">
        <title>Aquimarina gracilis sp. nov., isolated from the gut microflora of a mussel, Mytilus coruscus, and emended description of Aquimarina spongiae.</title>
        <authorList>
            <person name="Park S.C."/>
            <person name="Choe H.N."/>
            <person name="Baik K.S."/>
            <person name="Seong C.N."/>
        </authorList>
    </citation>
    <scope>NUCLEOTIDE SEQUENCE [LARGE SCALE GENOMIC DNA]</scope>
    <source>
        <strain evidence="3 4">PSC32</strain>
    </source>
</reference>